<keyword evidence="4" id="KW-1185">Reference proteome</keyword>
<dbReference type="Proteomes" id="UP000617734">
    <property type="component" value="Unassembled WGS sequence"/>
</dbReference>
<sequence length="930" mass="93253">MSTRDQAGPADRTGRADRARRPAPWVRTRLRAAPPAVLLGAALAFGLVLLATALPRALDRGADGALRSYLRDAGPVATSLLASAPLRPGQDSPESLDTALATLRGRVGSAFRLDPSGPVHGARALHPRSLSNPELARPEAVPPQLGLYFLPAAGDHVRLVEGRWPAGGPADGPIPVALAAEAAATLGARVGSVLVAPSSVGVPLRAEVVGLYRAADPAEDYWTGLSCLTEACLSLTNVLPAESFWTTAGLVGPESVDRLADWGVRAEDFWRLPLDPGGMRADRLAGTGAQLASFVTGPQAAELASATGRGELRIASDLPDLFTRAQARRFAAAPLTAVGPAGVAGVALVVLCLAAGLTADRRAGELHLLRARGGSRAGILGRLLGEGAVTVLPAAAAATLLAFVLLPAPRWTAALLGALATTLLALLALPVRAAVLLAAPRSAAGRRRTVAELAVLAATVAAVTEVRRRGVAPPGEGLDPLLVAAPLLLALTGALLLARLQPVLVGALARAAGRGPGAIGFLGLARAARGTGARPGAPVLPLLALLLAVTTAGFGATVLDAVDHSRLRVARLAVGGDAAVAAPVRGTLPEAFTRAAAGLPGVRTATALWTDDDIALPAAAGRDRATVVVADPAGYAELARTVGRGRFDPALLAGAGPGAPVPALVSADLAGSLGPAAFPLRLAGGTEFLATVAGVVDGTPARPNATKALIVLPAGPTALKVPAVGLPNRWYATGSVEDDRLRALVRDTVAPPEPPAGARPAPAGRAQAGPTVLTSAAMAAKLGADPLQHSAGRLFQASVAGAAGLALLAVLLTLVRAAPERGALLARLRTMGLRPRQGLALILAETLPQTLVASAGGMLLALAAVALLGPAVDLTSLVGAAVPAGLRPAALPVLTQALGLAALVSAGVLAEAAVSGRRQITTELRAGDSR</sequence>
<keyword evidence="2" id="KW-1133">Transmembrane helix</keyword>
<dbReference type="GeneID" id="95352372"/>
<feature type="transmembrane region" description="Helical" evidence="2">
    <location>
        <begin position="36"/>
        <end position="58"/>
    </location>
</feature>
<feature type="transmembrane region" description="Helical" evidence="2">
    <location>
        <begin position="411"/>
        <end position="438"/>
    </location>
</feature>
<keyword evidence="2" id="KW-0472">Membrane</keyword>
<reference evidence="3" key="2">
    <citation type="submission" date="2020-09" db="EMBL/GenBank/DDBJ databases">
        <authorList>
            <person name="Sun Q."/>
            <person name="Ohkuma M."/>
        </authorList>
    </citation>
    <scope>NUCLEOTIDE SEQUENCE</scope>
    <source>
        <strain evidence="3">JCM 4646</strain>
    </source>
</reference>
<feature type="transmembrane region" description="Helical" evidence="2">
    <location>
        <begin position="480"/>
        <end position="500"/>
    </location>
</feature>
<gene>
    <name evidence="3" type="ORF">GCM10018781_18890</name>
</gene>
<organism evidence="3 4">
    <name type="scientific">Kitasatospora indigofera</name>
    <dbReference type="NCBI Taxonomy" id="67307"/>
    <lineage>
        <taxon>Bacteria</taxon>
        <taxon>Bacillati</taxon>
        <taxon>Actinomycetota</taxon>
        <taxon>Actinomycetes</taxon>
        <taxon>Kitasatosporales</taxon>
        <taxon>Streptomycetaceae</taxon>
        <taxon>Kitasatospora</taxon>
    </lineage>
</organism>
<accession>A0A919FIL9</accession>
<evidence type="ECO:0000256" key="2">
    <source>
        <dbReference type="SAM" id="Phobius"/>
    </source>
</evidence>
<protein>
    <submittedName>
        <fullName evidence="3">Membrane protein</fullName>
    </submittedName>
</protein>
<keyword evidence="2" id="KW-0812">Transmembrane</keyword>
<feature type="transmembrane region" description="Helical" evidence="2">
    <location>
        <begin position="889"/>
        <end position="910"/>
    </location>
</feature>
<feature type="transmembrane region" description="Helical" evidence="2">
    <location>
        <begin position="794"/>
        <end position="818"/>
    </location>
</feature>
<dbReference type="EMBL" id="BNBO01000007">
    <property type="protein sequence ID" value="GHH65904.1"/>
    <property type="molecule type" value="Genomic_DNA"/>
</dbReference>
<evidence type="ECO:0000256" key="1">
    <source>
        <dbReference type="SAM" id="MobiDB-lite"/>
    </source>
</evidence>
<feature type="transmembrane region" description="Helical" evidence="2">
    <location>
        <begin position="839"/>
        <end position="869"/>
    </location>
</feature>
<reference evidence="3" key="1">
    <citation type="journal article" date="2014" name="Int. J. Syst. Evol. Microbiol.">
        <title>Complete genome sequence of Corynebacterium casei LMG S-19264T (=DSM 44701T), isolated from a smear-ripened cheese.</title>
        <authorList>
            <consortium name="US DOE Joint Genome Institute (JGI-PGF)"/>
            <person name="Walter F."/>
            <person name="Albersmeier A."/>
            <person name="Kalinowski J."/>
            <person name="Ruckert C."/>
        </authorList>
    </citation>
    <scope>NUCLEOTIDE SEQUENCE</scope>
    <source>
        <strain evidence="3">JCM 4646</strain>
    </source>
</reference>
<evidence type="ECO:0000313" key="4">
    <source>
        <dbReference type="Proteomes" id="UP000617734"/>
    </source>
</evidence>
<dbReference type="AlphaFoldDB" id="A0A919FIL9"/>
<proteinExistence type="predicted"/>
<name>A0A919FIL9_9ACTN</name>
<comment type="caution">
    <text evidence="3">The sequence shown here is derived from an EMBL/GenBank/DDBJ whole genome shotgun (WGS) entry which is preliminary data.</text>
</comment>
<dbReference type="RefSeq" id="WP_190210363.1">
    <property type="nucleotide sequence ID" value="NZ_BNBO01000007.1"/>
</dbReference>
<feature type="transmembrane region" description="Helical" evidence="2">
    <location>
        <begin position="337"/>
        <end position="358"/>
    </location>
</feature>
<feature type="region of interest" description="Disordered" evidence="1">
    <location>
        <begin position="118"/>
        <end position="137"/>
    </location>
</feature>
<feature type="region of interest" description="Disordered" evidence="1">
    <location>
        <begin position="1"/>
        <end position="22"/>
    </location>
</feature>
<feature type="transmembrane region" description="Helical" evidence="2">
    <location>
        <begin position="450"/>
        <end position="468"/>
    </location>
</feature>
<feature type="transmembrane region" description="Helical" evidence="2">
    <location>
        <begin position="539"/>
        <end position="559"/>
    </location>
</feature>
<feature type="transmembrane region" description="Helical" evidence="2">
    <location>
        <begin position="379"/>
        <end position="405"/>
    </location>
</feature>
<evidence type="ECO:0000313" key="3">
    <source>
        <dbReference type="EMBL" id="GHH65904.1"/>
    </source>
</evidence>